<evidence type="ECO:0000313" key="1">
    <source>
        <dbReference type="EMBL" id="JAH38541.1"/>
    </source>
</evidence>
<sequence length="62" mass="7072">MSSVCVLFTFGIPRFYSVMRENRLVKHWGSIQAFEGPLGVHAFAVPSTPVAVWCHYISRFLK</sequence>
<reference evidence="1" key="1">
    <citation type="submission" date="2014-11" db="EMBL/GenBank/DDBJ databases">
        <authorList>
            <person name="Amaro Gonzalez C."/>
        </authorList>
    </citation>
    <scope>NUCLEOTIDE SEQUENCE</scope>
</reference>
<name>A0A0E9SB89_ANGAN</name>
<dbReference type="EMBL" id="GBXM01070036">
    <property type="protein sequence ID" value="JAH38541.1"/>
    <property type="molecule type" value="Transcribed_RNA"/>
</dbReference>
<protein>
    <submittedName>
        <fullName evidence="1">Uncharacterized protein</fullName>
    </submittedName>
</protein>
<reference evidence="1" key="2">
    <citation type="journal article" date="2015" name="Fish Shellfish Immunol.">
        <title>Early steps in the European eel (Anguilla anguilla)-Vibrio vulnificus interaction in the gills: Role of the RtxA13 toxin.</title>
        <authorList>
            <person name="Callol A."/>
            <person name="Pajuelo D."/>
            <person name="Ebbesson L."/>
            <person name="Teles M."/>
            <person name="MacKenzie S."/>
            <person name="Amaro C."/>
        </authorList>
    </citation>
    <scope>NUCLEOTIDE SEQUENCE</scope>
</reference>
<accession>A0A0E9SB89</accession>
<organism evidence="1">
    <name type="scientific">Anguilla anguilla</name>
    <name type="common">European freshwater eel</name>
    <name type="synonym">Muraena anguilla</name>
    <dbReference type="NCBI Taxonomy" id="7936"/>
    <lineage>
        <taxon>Eukaryota</taxon>
        <taxon>Metazoa</taxon>
        <taxon>Chordata</taxon>
        <taxon>Craniata</taxon>
        <taxon>Vertebrata</taxon>
        <taxon>Euteleostomi</taxon>
        <taxon>Actinopterygii</taxon>
        <taxon>Neopterygii</taxon>
        <taxon>Teleostei</taxon>
        <taxon>Anguilliformes</taxon>
        <taxon>Anguillidae</taxon>
        <taxon>Anguilla</taxon>
    </lineage>
</organism>
<dbReference type="AlphaFoldDB" id="A0A0E9SB89"/>
<proteinExistence type="predicted"/>